<dbReference type="CDD" id="cd07177">
    <property type="entry name" value="terB_like"/>
    <property type="match status" value="1"/>
</dbReference>
<feature type="domain" description="Co-chaperone DjlA N-terminal" evidence="1">
    <location>
        <begin position="18"/>
        <end position="120"/>
    </location>
</feature>
<organism evidence="2 3">
    <name type="scientific">Aquirufa echingensis</name>
    <dbReference type="NCBI Taxonomy" id="3096516"/>
    <lineage>
        <taxon>Bacteria</taxon>
        <taxon>Pseudomonadati</taxon>
        <taxon>Bacteroidota</taxon>
        <taxon>Cytophagia</taxon>
        <taxon>Cytophagales</taxon>
        <taxon>Flectobacillaceae</taxon>
        <taxon>Aquirufa</taxon>
    </lineage>
</organism>
<dbReference type="Proteomes" id="UP001598114">
    <property type="component" value="Unassembled WGS sequence"/>
</dbReference>
<gene>
    <name evidence="2" type="ORF">SKC38_03070</name>
</gene>
<dbReference type="Pfam" id="PF05099">
    <property type="entry name" value="TerB"/>
    <property type="match status" value="1"/>
</dbReference>
<accession>A0ABW6CW91</accession>
<dbReference type="Gene3D" id="1.10.3680.10">
    <property type="entry name" value="TerB-like"/>
    <property type="match status" value="1"/>
</dbReference>
<evidence type="ECO:0000313" key="2">
    <source>
        <dbReference type="EMBL" id="MFD3275203.1"/>
    </source>
</evidence>
<dbReference type="InterPro" id="IPR007791">
    <property type="entry name" value="DjlA_N"/>
</dbReference>
<dbReference type="InterPro" id="IPR029024">
    <property type="entry name" value="TerB-like"/>
</dbReference>
<evidence type="ECO:0000313" key="3">
    <source>
        <dbReference type="Proteomes" id="UP001598114"/>
    </source>
</evidence>
<reference evidence="2 3" key="1">
    <citation type="submission" date="2024-03" db="EMBL/GenBank/DDBJ databases">
        <title>Aquirufa genome sequencing.</title>
        <authorList>
            <person name="Pitt A."/>
            <person name="Hahn M.W."/>
        </authorList>
    </citation>
    <scope>NUCLEOTIDE SEQUENCE [LARGE SCALE GENOMIC DNA]</scope>
    <source>
        <strain evidence="2 3">PLAD-142S6K</strain>
    </source>
</reference>
<comment type="caution">
    <text evidence="2">The sequence shown here is derived from an EMBL/GenBank/DDBJ whole genome shotgun (WGS) entry which is preliminary data.</text>
</comment>
<sequence>METITFDKLLLKTAFCCMASDGNIDKKEIAQIKVLCKDSPLFNDFDFVKEINELVSKINKNSMEFISYYFELLENANLSENEELTLISFAIQTIKADEQIDYSEIKFFKNIRHRLTISDEVISSNFSNIDDFLEADVKTDSFLDKIKAEYFESKELPQFDILAIN</sequence>
<dbReference type="SUPFAM" id="SSF158682">
    <property type="entry name" value="TerB-like"/>
    <property type="match status" value="1"/>
</dbReference>
<proteinExistence type="predicted"/>
<dbReference type="EMBL" id="JBBKYA010000002">
    <property type="protein sequence ID" value="MFD3275203.1"/>
    <property type="molecule type" value="Genomic_DNA"/>
</dbReference>
<evidence type="ECO:0000259" key="1">
    <source>
        <dbReference type="Pfam" id="PF05099"/>
    </source>
</evidence>
<dbReference type="RefSeq" id="WP_377974991.1">
    <property type="nucleotide sequence ID" value="NZ_JBBKYA010000002.1"/>
</dbReference>
<name>A0ABW6CW91_9BACT</name>
<keyword evidence="3" id="KW-1185">Reference proteome</keyword>
<protein>
    <submittedName>
        <fullName evidence="2">TerB family tellurite resistance protein</fullName>
    </submittedName>
</protein>